<comment type="subcellular location">
    <subcellularLocation>
        <location evidence="1">Secreted</location>
    </subcellularLocation>
</comment>
<dbReference type="Pfam" id="PF00059">
    <property type="entry name" value="Lectin_C"/>
    <property type="match status" value="1"/>
</dbReference>
<feature type="domain" description="C-type lectin" evidence="4">
    <location>
        <begin position="116"/>
        <end position="219"/>
    </location>
</feature>
<dbReference type="PROSITE" id="PS00615">
    <property type="entry name" value="C_TYPE_LECTIN_1"/>
    <property type="match status" value="1"/>
</dbReference>
<evidence type="ECO:0000259" key="4">
    <source>
        <dbReference type="PROSITE" id="PS50041"/>
    </source>
</evidence>
<reference evidence="5 6" key="1">
    <citation type="journal article" date="2022" name="Gigascience">
        <title>A chromosome-level genome assembly and annotation of the desert horned lizard, Phrynosoma platyrhinos, provides insight into chromosomal rearrangements among reptiles.</title>
        <authorList>
            <person name="Koochekian N."/>
            <person name="Ascanio A."/>
            <person name="Farleigh K."/>
            <person name="Card D.C."/>
            <person name="Schield D.R."/>
            <person name="Castoe T.A."/>
            <person name="Jezkova T."/>
        </authorList>
    </citation>
    <scope>NUCLEOTIDE SEQUENCE [LARGE SCALE GENOMIC DNA]</scope>
    <source>
        <strain evidence="5">NK-2021</strain>
    </source>
</reference>
<evidence type="ECO:0000256" key="3">
    <source>
        <dbReference type="ARBA" id="ARBA00023157"/>
    </source>
</evidence>
<dbReference type="InterPro" id="IPR050111">
    <property type="entry name" value="C-type_lectin/snaclec_domain"/>
</dbReference>
<dbReference type="SUPFAM" id="SSF56436">
    <property type="entry name" value="C-type lectin-like"/>
    <property type="match status" value="1"/>
</dbReference>
<gene>
    <name evidence="5" type="ORF">JD844_011818</name>
</gene>
<keyword evidence="3" id="KW-1015">Disulfide bond</keyword>
<evidence type="ECO:0000313" key="5">
    <source>
        <dbReference type="EMBL" id="KAH0629609.1"/>
    </source>
</evidence>
<sequence length="234" mass="26887">MAEYQSENQGCLSCKPTKLNITMIRLCVVSDSKMAKEFEQLHNNQTLLTASGSRLTEQLKKLESQQNARKKEVDKHLTDLDVAEEMIQADTFKLLEALHKMNVSACHVCPDGWLLNRGRCYLFHQMNKHWSFAQKSCVDEEGFLVVINDAEEQRFLTLHSERKIYWIGLSDMTTENKFTWVDGTSTSYTHWNPREPNNAGRGQDCVVMTGTGWWDDIECGGNADGWICEKPWKC</sequence>
<dbReference type="InterPro" id="IPR001304">
    <property type="entry name" value="C-type_lectin-like"/>
</dbReference>
<dbReference type="PANTHER" id="PTHR22803">
    <property type="entry name" value="MANNOSE, PHOSPHOLIPASE, LECTIN RECEPTOR RELATED"/>
    <property type="match status" value="1"/>
</dbReference>
<comment type="caution">
    <text evidence="5">The sequence shown here is derived from an EMBL/GenBank/DDBJ whole genome shotgun (WGS) entry which is preliminary data.</text>
</comment>
<name>A0ABQ7TIM6_PHRPL</name>
<keyword evidence="2" id="KW-0964">Secreted</keyword>
<evidence type="ECO:0000256" key="1">
    <source>
        <dbReference type="ARBA" id="ARBA00004613"/>
    </source>
</evidence>
<dbReference type="Gene3D" id="3.10.100.10">
    <property type="entry name" value="Mannose-Binding Protein A, subunit A"/>
    <property type="match status" value="1"/>
</dbReference>
<accession>A0ABQ7TIM6</accession>
<dbReference type="PROSITE" id="PS50041">
    <property type="entry name" value="C_TYPE_LECTIN_2"/>
    <property type="match status" value="1"/>
</dbReference>
<evidence type="ECO:0000313" key="6">
    <source>
        <dbReference type="Proteomes" id="UP000826234"/>
    </source>
</evidence>
<dbReference type="InterPro" id="IPR016186">
    <property type="entry name" value="C-type_lectin-like/link_sf"/>
</dbReference>
<dbReference type="InterPro" id="IPR018378">
    <property type="entry name" value="C-type_lectin_CS"/>
</dbReference>
<evidence type="ECO:0000256" key="2">
    <source>
        <dbReference type="ARBA" id="ARBA00022525"/>
    </source>
</evidence>
<protein>
    <recommendedName>
        <fullName evidence="4">C-type lectin domain-containing protein</fullName>
    </recommendedName>
</protein>
<dbReference type="EMBL" id="JAIPUX010000439">
    <property type="protein sequence ID" value="KAH0629609.1"/>
    <property type="molecule type" value="Genomic_DNA"/>
</dbReference>
<proteinExistence type="predicted"/>
<organism evidence="5 6">
    <name type="scientific">Phrynosoma platyrhinos</name>
    <name type="common">Desert horned lizard</name>
    <dbReference type="NCBI Taxonomy" id="52577"/>
    <lineage>
        <taxon>Eukaryota</taxon>
        <taxon>Metazoa</taxon>
        <taxon>Chordata</taxon>
        <taxon>Craniata</taxon>
        <taxon>Vertebrata</taxon>
        <taxon>Euteleostomi</taxon>
        <taxon>Lepidosauria</taxon>
        <taxon>Squamata</taxon>
        <taxon>Bifurcata</taxon>
        <taxon>Unidentata</taxon>
        <taxon>Episquamata</taxon>
        <taxon>Toxicofera</taxon>
        <taxon>Iguania</taxon>
        <taxon>Phrynosomatidae</taxon>
        <taxon>Phrynosomatinae</taxon>
        <taxon>Phrynosoma</taxon>
    </lineage>
</organism>
<keyword evidence="6" id="KW-1185">Reference proteome</keyword>
<dbReference type="InterPro" id="IPR016187">
    <property type="entry name" value="CTDL_fold"/>
</dbReference>
<dbReference type="SMART" id="SM00034">
    <property type="entry name" value="CLECT"/>
    <property type="match status" value="1"/>
</dbReference>
<dbReference type="Proteomes" id="UP000826234">
    <property type="component" value="Unassembled WGS sequence"/>
</dbReference>